<evidence type="ECO:0000313" key="2">
    <source>
        <dbReference type="Proteomes" id="UP000568888"/>
    </source>
</evidence>
<proteinExistence type="predicted"/>
<dbReference type="Proteomes" id="UP000568888">
    <property type="component" value="Unassembled WGS sequence"/>
</dbReference>
<evidence type="ECO:0000313" key="1">
    <source>
        <dbReference type="EMBL" id="GFO65912.1"/>
    </source>
</evidence>
<gene>
    <name evidence="1" type="ORF">GMPD_38310</name>
</gene>
<organism evidence="1 2">
    <name type="scientific">Geomonas paludis</name>
    <dbReference type="NCBI Taxonomy" id="2740185"/>
    <lineage>
        <taxon>Bacteria</taxon>
        <taxon>Pseudomonadati</taxon>
        <taxon>Thermodesulfobacteriota</taxon>
        <taxon>Desulfuromonadia</taxon>
        <taxon>Geobacterales</taxon>
        <taxon>Geobacteraceae</taxon>
        <taxon>Geomonas</taxon>
    </lineage>
</organism>
<sequence length="51" mass="5689">MSWILMGHLPKQLNVKAAPPSITQDGLTQSRKATVFSVKQKRGYRSKAGYL</sequence>
<name>A0A6V8N0E0_9BACT</name>
<comment type="caution">
    <text evidence="1">The sequence shown here is derived from an EMBL/GenBank/DDBJ whole genome shotgun (WGS) entry which is preliminary data.</text>
</comment>
<dbReference type="EMBL" id="BLXY01000013">
    <property type="protein sequence ID" value="GFO65912.1"/>
    <property type="molecule type" value="Genomic_DNA"/>
</dbReference>
<protein>
    <submittedName>
        <fullName evidence="1">Uncharacterized protein</fullName>
    </submittedName>
</protein>
<accession>A0A6V8N0E0</accession>
<dbReference type="AlphaFoldDB" id="A0A6V8N0E0"/>
<reference evidence="2" key="1">
    <citation type="submission" date="2020-06" db="EMBL/GenBank/DDBJ databases">
        <title>Draft genomic sequecing of Geomonas sp. Red736.</title>
        <authorList>
            <person name="Itoh H."/>
            <person name="Xu Z.X."/>
            <person name="Ushijima N."/>
            <person name="Masuda Y."/>
            <person name="Shiratori Y."/>
            <person name="Senoo K."/>
        </authorList>
    </citation>
    <scope>NUCLEOTIDE SEQUENCE [LARGE SCALE GENOMIC DNA]</scope>
    <source>
        <strain evidence="2">Red736</strain>
    </source>
</reference>